<evidence type="ECO:0000259" key="9">
    <source>
        <dbReference type="Pfam" id="PF02366"/>
    </source>
</evidence>
<keyword evidence="6 8" id="KW-1133">Transmembrane helix</keyword>
<dbReference type="RefSeq" id="WP_148339429.1">
    <property type="nucleotide sequence ID" value="NZ_LR699119.1"/>
</dbReference>
<evidence type="ECO:0000256" key="3">
    <source>
        <dbReference type="ARBA" id="ARBA00022676"/>
    </source>
</evidence>
<evidence type="ECO:0000256" key="8">
    <source>
        <dbReference type="SAM" id="Phobius"/>
    </source>
</evidence>
<keyword evidence="4 11" id="KW-0808">Transferase</keyword>
<accession>A0A5E4PHX6</accession>
<evidence type="ECO:0000256" key="6">
    <source>
        <dbReference type="ARBA" id="ARBA00022989"/>
    </source>
</evidence>
<feature type="transmembrane region" description="Helical" evidence="8">
    <location>
        <begin position="308"/>
        <end position="324"/>
    </location>
</feature>
<keyword evidence="7 8" id="KW-0472">Membrane</keyword>
<dbReference type="EMBL" id="LR699119">
    <property type="protein sequence ID" value="VVC76195.1"/>
    <property type="molecule type" value="Genomic_DNA"/>
</dbReference>
<feature type="transmembrane region" description="Helical" evidence="8">
    <location>
        <begin position="269"/>
        <end position="287"/>
    </location>
</feature>
<evidence type="ECO:0000313" key="12">
    <source>
        <dbReference type="Proteomes" id="UP000324194"/>
    </source>
</evidence>
<dbReference type="GO" id="GO:0016763">
    <property type="term" value="F:pentosyltransferase activity"/>
    <property type="evidence" value="ECO:0007669"/>
    <property type="project" value="TreeGrafter"/>
</dbReference>
<keyword evidence="5 8" id="KW-0812">Transmembrane</keyword>
<dbReference type="Pfam" id="PF18583">
    <property type="entry name" value="Arnt_C"/>
    <property type="match status" value="1"/>
</dbReference>
<organism evidence="11 12">
    <name type="scientific">Aquicella siphonis</name>
    <dbReference type="NCBI Taxonomy" id="254247"/>
    <lineage>
        <taxon>Bacteria</taxon>
        <taxon>Pseudomonadati</taxon>
        <taxon>Pseudomonadota</taxon>
        <taxon>Gammaproteobacteria</taxon>
        <taxon>Legionellales</taxon>
        <taxon>Coxiellaceae</taxon>
        <taxon>Aquicella</taxon>
    </lineage>
</organism>
<evidence type="ECO:0000256" key="4">
    <source>
        <dbReference type="ARBA" id="ARBA00022679"/>
    </source>
</evidence>
<keyword evidence="3" id="KW-0328">Glycosyltransferase</keyword>
<reference evidence="11 12" key="1">
    <citation type="submission" date="2019-08" db="EMBL/GenBank/DDBJ databases">
        <authorList>
            <person name="Guy L."/>
        </authorList>
    </citation>
    <scope>NUCLEOTIDE SEQUENCE [LARGE SCALE GENOMIC DNA]</scope>
    <source>
        <strain evidence="11 12">SGT-108</strain>
    </source>
</reference>
<feature type="domain" description="Aminoarabinose transferase C-terminal" evidence="10">
    <location>
        <begin position="453"/>
        <end position="538"/>
    </location>
</feature>
<dbReference type="GO" id="GO:0000030">
    <property type="term" value="F:mannosyltransferase activity"/>
    <property type="evidence" value="ECO:0007669"/>
    <property type="project" value="InterPro"/>
</dbReference>
<dbReference type="InterPro" id="IPR040845">
    <property type="entry name" value="Arnt_C"/>
</dbReference>
<protein>
    <submittedName>
        <fullName evidence="11">Undecaprenyl phosphate-alpha-4-amino-4-deoxy-L-arabinose arabinosyl transferase</fullName>
    </submittedName>
</protein>
<evidence type="ECO:0000256" key="1">
    <source>
        <dbReference type="ARBA" id="ARBA00004651"/>
    </source>
</evidence>
<proteinExistence type="predicted"/>
<dbReference type="InterPro" id="IPR003342">
    <property type="entry name" value="ArnT-like_N"/>
</dbReference>
<dbReference type="Proteomes" id="UP000324194">
    <property type="component" value="Chromosome 1"/>
</dbReference>
<dbReference type="GO" id="GO:0009103">
    <property type="term" value="P:lipopolysaccharide biosynthetic process"/>
    <property type="evidence" value="ECO:0007669"/>
    <property type="project" value="UniProtKB-ARBA"/>
</dbReference>
<dbReference type="GO" id="GO:0005886">
    <property type="term" value="C:plasma membrane"/>
    <property type="evidence" value="ECO:0007669"/>
    <property type="project" value="UniProtKB-SubCell"/>
</dbReference>
<feature type="transmembrane region" description="Helical" evidence="8">
    <location>
        <begin position="195"/>
        <end position="212"/>
    </location>
</feature>
<gene>
    <name evidence="11" type="primary">arnT_2</name>
    <name evidence="11" type="ORF">AQUSIP_15010</name>
</gene>
<comment type="subcellular location">
    <subcellularLocation>
        <location evidence="1">Cell membrane</location>
        <topology evidence="1">Multi-pass membrane protein</topology>
    </subcellularLocation>
</comment>
<evidence type="ECO:0000313" key="11">
    <source>
        <dbReference type="EMBL" id="VVC76195.1"/>
    </source>
</evidence>
<feature type="transmembrane region" description="Helical" evidence="8">
    <location>
        <begin position="360"/>
        <end position="382"/>
    </location>
</feature>
<dbReference type="GO" id="GO:0006493">
    <property type="term" value="P:protein O-linked glycosylation"/>
    <property type="evidence" value="ECO:0007669"/>
    <property type="project" value="InterPro"/>
</dbReference>
<dbReference type="PANTHER" id="PTHR33908">
    <property type="entry name" value="MANNOSYLTRANSFERASE YKCB-RELATED"/>
    <property type="match status" value="1"/>
</dbReference>
<feature type="transmembrane region" description="Helical" evidence="8">
    <location>
        <begin position="219"/>
        <end position="237"/>
    </location>
</feature>
<feature type="transmembrane region" description="Helical" evidence="8">
    <location>
        <begin position="123"/>
        <end position="139"/>
    </location>
</feature>
<evidence type="ECO:0000259" key="10">
    <source>
        <dbReference type="Pfam" id="PF18583"/>
    </source>
</evidence>
<evidence type="ECO:0000256" key="2">
    <source>
        <dbReference type="ARBA" id="ARBA00022475"/>
    </source>
</evidence>
<feature type="domain" description="ArnT-like N-terminal" evidence="9">
    <location>
        <begin position="31"/>
        <end position="245"/>
    </location>
</feature>
<feature type="transmembrane region" description="Helical" evidence="8">
    <location>
        <begin position="423"/>
        <end position="442"/>
    </location>
</feature>
<evidence type="ECO:0000256" key="5">
    <source>
        <dbReference type="ARBA" id="ARBA00022692"/>
    </source>
</evidence>
<keyword evidence="2" id="KW-1003">Cell membrane</keyword>
<keyword evidence="12" id="KW-1185">Reference proteome</keyword>
<dbReference type="Pfam" id="PF02366">
    <property type="entry name" value="PMT"/>
    <property type="match status" value="1"/>
</dbReference>
<dbReference type="PANTHER" id="PTHR33908:SF3">
    <property type="entry name" value="UNDECAPRENYL PHOSPHATE-ALPHA-4-AMINO-4-DEOXY-L-ARABINOSE ARABINOSYL TRANSFERASE"/>
    <property type="match status" value="1"/>
</dbReference>
<dbReference type="KEGG" id="asip:AQUSIP_15010"/>
<feature type="transmembrane region" description="Helical" evidence="8">
    <location>
        <begin position="394"/>
        <end position="416"/>
    </location>
</feature>
<name>A0A5E4PHX6_9COXI</name>
<dbReference type="InterPro" id="IPR050297">
    <property type="entry name" value="LipidA_mod_glycosyltrf_83"/>
</dbReference>
<dbReference type="GO" id="GO:0010041">
    <property type="term" value="P:response to iron(III) ion"/>
    <property type="evidence" value="ECO:0007669"/>
    <property type="project" value="TreeGrafter"/>
</dbReference>
<feature type="transmembrane region" description="Helical" evidence="8">
    <location>
        <begin position="330"/>
        <end position="348"/>
    </location>
</feature>
<dbReference type="OrthoDB" id="9775035at2"/>
<feature type="transmembrane region" description="Helical" evidence="8">
    <location>
        <begin position="84"/>
        <end position="111"/>
    </location>
</feature>
<evidence type="ECO:0000256" key="7">
    <source>
        <dbReference type="ARBA" id="ARBA00023136"/>
    </source>
</evidence>
<dbReference type="AlphaFoldDB" id="A0A5E4PHX6"/>
<feature type="transmembrane region" description="Helical" evidence="8">
    <location>
        <begin position="20"/>
        <end position="40"/>
    </location>
</feature>
<sequence>MYMQEAKLPDQHHTWRNDILFLTLVLGGLFFILLGVRPLFVPDEGRYAEIAREMVASGDYVTPYLNGIKYFEKPVLFYWLESGAIHAFGLSLWSLRSINAVLGLSGCLLTYVTARKLYDRTTGLYAALILGSSALYFVMSHMISLDLPVTVFLTATLYAFLLGTHQPMGYARRFCMWGSAAAAACAVLTKGLIGLVFPAMIIGAWILCLGEWRLLARLYLPSSLLVFLLIAAPWHVMVGMRNPEFFYFYFIKQHFLRYTTLKVGHYQPAWFFIPNLMMGFFPWIAFLPQAIANLAPKSRQQWHQYRNELFLLLWALLIFAFFSFSKSKLIPYILPVIPPLAILTARYLSKAAQQQAPGKGIKAGFACVLVSALFISAALILFPRRTALPQPGTAALYLGFAAAVLMLGSFAAWFYASRNLGKAIAIILSTSCAFLLFCLAAMPSIDTRTIAPLAQQLKPLLKPHAEVVTYNQYYQDLPFYLQQRVTILNWKNELTYGMQHQDTREWMIKDKTFWQRWHSSTPMFAIMGMKEYLEFKKKYAKETHYLIGATINNVLISNQPPPVPR</sequence>